<proteinExistence type="predicted"/>
<gene>
    <name evidence="1" type="ORF">A7J15_10630</name>
</gene>
<reference evidence="1 2" key="1">
    <citation type="submission" date="2016-05" db="EMBL/GenBank/DDBJ databases">
        <authorList>
            <person name="Lavstsen T."/>
            <person name="Jespersen J.S."/>
        </authorList>
    </citation>
    <scope>NUCLEOTIDE SEQUENCE [LARGE SCALE GENOMIC DNA]</scope>
    <source>
        <strain evidence="1 2">YLB-01</strain>
    </source>
</reference>
<accession>A0A1B9N824</accession>
<sequence>MLADDPPAPEPVADPIDVNTASRAQLRRLLRVDRKAADALLTERTRRGGFASLDDFARAAGLQPHELARLRREAVCSPRPRAPRRFGRRVDL</sequence>
<dbReference type="Proteomes" id="UP000093355">
    <property type="component" value="Unassembled WGS sequence"/>
</dbReference>
<protein>
    <recommendedName>
        <fullName evidence="3">Helix-hairpin-helix domain-containing protein</fullName>
    </recommendedName>
</protein>
<organism evidence="1 2">
    <name type="scientific">Microbacterium sediminis</name>
    <dbReference type="NCBI Taxonomy" id="904291"/>
    <lineage>
        <taxon>Bacteria</taxon>
        <taxon>Bacillati</taxon>
        <taxon>Actinomycetota</taxon>
        <taxon>Actinomycetes</taxon>
        <taxon>Micrococcales</taxon>
        <taxon>Microbacteriaceae</taxon>
        <taxon>Microbacterium</taxon>
    </lineage>
</organism>
<comment type="caution">
    <text evidence="1">The sequence shown here is derived from an EMBL/GenBank/DDBJ whole genome shotgun (WGS) entry which is preliminary data.</text>
</comment>
<dbReference type="GO" id="GO:0015627">
    <property type="term" value="C:type II protein secretion system complex"/>
    <property type="evidence" value="ECO:0007669"/>
    <property type="project" value="TreeGrafter"/>
</dbReference>
<dbReference type="EMBL" id="LXMD01000029">
    <property type="protein sequence ID" value="OCG72752.1"/>
    <property type="molecule type" value="Genomic_DNA"/>
</dbReference>
<evidence type="ECO:0008006" key="3">
    <source>
        <dbReference type="Google" id="ProtNLM"/>
    </source>
</evidence>
<dbReference type="Pfam" id="PF12836">
    <property type="entry name" value="HHH_3"/>
    <property type="match status" value="1"/>
</dbReference>
<dbReference type="InterPro" id="IPR051675">
    <property type="entry name" value="Endo/Exo/Phosphatase_dom_1"/>
</dbReference>
<dbReference type="Gene3D" id="1.10.150.320">
    <property type="entry name" value="Photosystem II 12 kDa extrinsic protein"/>
    <property type="match status" value="1"/>
</dbReference>
<name>A0A1B9N824_9MICO</name>
<evidence type="ECO:0000313" key="1">
    <source>
        <dbReference type="EMBL" id="OCG72752.1"/>
    </source>
</evidence>
<dbReference type="GO" id="GO:0015628">
    <property type="term" value="P:protein secretion by the type II secretion system"/>
    <property type="evidence" value="ECO:0007669"/>
    <property type="project" value="TreeGrafter"/>
</dbReference>
<dbReference type="PANTHER" id="PTHR21180">
    <property type="entry name" value="ENDONUCLEASE/EXONUCLEASE/PHOSPHATASE FAMILY DOMAIN-CONTAINING PROTEIN 1"/>
    <property type="match status" value="1"/>
</dbReference>
<dbReference type="SUPFAM" id="SSF47781">
    <property type="entry name" value="RuvA domain 2-like"/>
    <property type="match status" value="1"/>
</dbReference>
<evidence type="ECO:0000313" key="2">
    <source>
        <dbReference type="Proteomes" id="UP000093355"/>
    </source>
</evidence>
<keyword evidence="2" id="KW-1185">Reference proteome</keyword>
<dbReference type="PANTHER" id="PTHR21180:SF32">
    <property type="entry name" value="ENDONUCLEASE_EXONUCLEASE_PHOSPHATASE FAMILY DOMAIN-CONTAINING PROTEIN 1"/>
    <property type="match status" value="1"/>
</dbReference>
<dbReference type="AlphaFoldDB" id="A0A1B9N824"/>
<dbReference type="InterPro" id="IPR010994">
    <property type="entry name" value="RuvA_2-like"/>
</dbReference>